<keyword evidence="2" id="KW-0238">DNA-binding</keyword>
<dbReference type="Pfam" id="PF12802">
    <property type="entry name" value="MarR_2"/>
    <property type="match status" value="1"/>
</dbReference>
<comment type="caution">
    <text evidence="5">The sequence shown here is derived from an EMBL/GenBank/DDBJ whole genome shotgun (WGS) entry which is preliminary data.</text>
</comment>
<feature type="domain" description="HTH marR-type" evidence="4">
    <location>
        <begin position="1"/>
        <end position="123"/>
    </location>
</feature>
<gene>
    <name evidence="5" type="ORF">HFP15_17115</name>
</gene>
<dbReference type="SMART" id="SM00347">
    <property type="entry name" value="HTH_MARR"/>
    <property type="match status" value="1"/>
</dbReference>
<sequence length="123" mass="13827">MRELVLERNDRRKQVVDALGMSFAKIKALRRIAAAPRTMRELAEELLTDRPYTTLLVDDLETRGLVARSVHPQDRRCKVVTVTEEGAQVAAKANRILGMPPEELQGLPAADLKRLDEILARLS</sequence>
<dbReference type="Gene3D" id="1.10.10.10">
    <property type="entry name" value="Winged helix-like DNA-binding domain superfamily/Winged helix DNA-binding domain"/>
    <property type="match status" value="1"/>
</dbReference>
<protein>
    <submittedName>
        <fullName evidence="5">MarR family transcriptional regulator</fullName>
    </submittedName>
</protein>
<dbReference type="EMBL" id="JAAXLS010000010">
    <property type="protein sequence ID" value="NKQ54604.1"/>
    <property type="molecule type" value="Genomic_DNA"/>
</dbReference>
<keyword evidence="6" id="KW-1185">Reference proteome</keyword>
<dbReference type="PROSITE" id="PS50995">
    <property type="entry name" value="HTH_MARR_2"/>
    <property type="match status" value="1"/>
</dbReference>
<keyword evidence="1" id="KW-0805">Transcription regulation</keyword>
<dbReference type="Proteomes" id="UP000715441">
    <property type="component" value="Unassembled WGS sequence"/>
</dbReference>
<dbReference type="InterPro" id="IPR039422">
    <property type="entry name" value="MarR/SlyA-like"/>
</dbReference>
<dbReference type="SUPFAM" id="SSF46785">
    <property type="entry name" value="Winged helix' DNA-binding domain"/>
    <property type="match status" value="1"/>
</dbReference>
<dbReference type="PRINTS" id="PR00598">
    <property type="entry name" value="HTHMARR"/>
</dbReference>
<dbReference type="InterPro" id="IPR036388">
    <property type="entry name" value="WH-like_DNA-bd_sf"/>
</dbReference>
<accession>A0ABX1J4R0</accession>
<proteinExistence type="predicted"/>
<evidence type="ECO:0000313" key="6">
    <source>
        <dbReference type="Proteomes" id="UP000715441"/>
    </source>
</evidence>
<evidence type="ECO:0000256" key="2">
    <source>
        <dbReference type="ARBA" id="ARBA00023125"/>
    </source>
</evidence>
<dbReference type="PANTHER" id="PTHR33164:SF64">
    <property type="entry name" value="TRANSCRIPTIONAL REGULATOR SLYA"/>
    <property type="match status" value="1"/>
</dbReference>
<evidence type="ECO:0000256" key="3">
    <source>
        <dbReference type="ARBA" id="ARBA00023163"/>
    </source>
</evidence>
<reference evidence="5 6" key="1">
    <citation type="submission" date="2020-04" db="EMBL/GenBank/DDBJ databases">
        <title>Novel species.</title>
        <authorList>
            <person name="Teo W.F.A."/>
            <person name="Lipun K."/>
            <person name="Srisuk N."/>
            <person name="Duangmal K."/>
        </authorList>
    </citation>
    <scope>NUCLEOTIDE SEQUENCE [LARGE SCALE GENOMIC DNA]</scope>
    <source>
        <strain evidence="5 6">K13G38</strain>
    </source>
</reference>
<keyword evidence="3" id="KW-0804">Transcription</keyword>
<name>A0ABX1J4R0_9PSEU</name>
<dbReference type="PANTHER" id="PTHR33164">
    <property type="entry name" value="TRANSCRIPTIONAL REGULATOR, MARR FAMILY"/>
    <property type="match status" value="1"/>
</dbReference>
<dbReference type="InterPro" id="IPR036390">
    <property type="entry name" value="WH_DNA-bd_sf"/>
</dbReference>
<evidence type="ECO:0000313" key="5">
    <source>
        <dbReference type="EMBL" id="NKQ54604.1"/>
    </source>
</evidence>
<organism evidence="5 6">
    <name type="scientific">Amycolatopsis acididurans</name>
    <dbReference type="NCBI Taxonomy" id="2724524"/>
    <lineage>
        <taxon>Bacteria</taxon>
        <taxon>Bacillati</taxon>
        <taxon>Actinomycetota</taxon>
        <taxon>Actinomycetes</taxon>
        <taxon>Pseudonocardiales</taxon>
        <taxon>Pseudonocardiaceae</taxon>
        <taxon>Amycolatopsis</taxon>
    </lineage>
</organism>
<evidence type="ECO:0000256" key="1">
    <source>
        <dbReference type="ARBA" id="ARBA00023015"/>
    </source>
</evidence>
<dbReference type="InterPro" id="IPR000835">
    <property type="entry name" value="HTH_MarR-typ"/>
</dbReference>
<evidence type="ECO:0000259" key="4">
    <source>
        <dbReference type="PROSITE" id="PS50995"/>
    </source>
</evidence>